<sequence length="68" mass="7943">MPGCGTRFRNYPAIVQLWENTWVEPTPFLRFDTETPRIVCITNAIESMNTPTCKTVRSHRNFPNKLNM</sequence>
<dbReference type="InterPro" id="IPR001207">
    <property type="entry name" value="Transposase_mutator"/>
</dbReference>
<name>A0ABW0ACD1_9ACTN</name>
<comment type="similarity">
    <text evidence="2">Belongs to the transposase mutator family.</text>
</comment>
<evidence type="ECO:0000256" key="2">
    <source>
        <dbReference type="ARBA" id="ARBA00010961"/>
    </source>
</evidence>
<evidence type="ECO:0000256" key="1">
    <source>
        <dbReference type="ARBA" id="ARBA00002190"/>
    </source>
</evidence>
<comment type="function">
    <text evidence="1">Required for the transposition of the insertion element.</text>
</comment>
<comment type="caution">
    <text evidence="6">The sequence shown here is derived from an EMBL/GenBank/DDBJ whole genome shotgun (WGS) entry which is preliminary data.</text>
</comment>
<keyword evidence="3" id="KW-0815">Transposition</keyword>
<evidence type="ECO:0000313" key="7">
    <source>
        <dbReference type="Proteomes" id="UP001596222"/>
    </source>
</evidence>
<dbReference type="Proteomes" id="UP001596222">
    <property type="component" value="Unassembled WGS sequence"/>
</dbReference>
<evidence type="ECO:0000313" key="6">
    <source>
        <dbReference type="EMBL" id="MFC5150035.1"/>
    </source>
</evidence>
<evidence type="ECO:0000256" key="4">
    <source>
        <dbReference type="ARBA" id="ARBA00023125"/>
    </source>
</evidence>
<protein>
    <submittedName>
        <fullName evidence="6">Transposase</fullName>
    </submittedName>
</protein>
<keyword evidence="5" id="KW-0233">DNA recombination</keyword>
<dbReference type="EMBL" id="JBHSKJ010000044">
    <property type="protein sequence ID" value="MFC5150035.1"/>
    <property type="molecule type" value="Genomic_DNA"/>
</dbReference>
<gene>
    <name evidence="6" type="ORF">ACFPP6_36065</name>
</gene>
<organism evidence="6 7">
    <name type="scientific">Streptomyces aureoversilis</name>
    <dbReference type="NCBI Taxonomy" id="67277"/>
    <lineage>
        <taxon>Bacteria</taxon>
        <taxon>Bacillati</taxon>
        <taxon>Actinomycetota</taxon>
        <taxon>Actinomycetes</taxon>
        <taxon>Kitasatosporales</taxon>
        <taxon>Streptomycetaceae</taxon>
        <taxon>Streptomyces</taxon>
    </lineage>
</organism>
<proteinExistence type="inferred from homology"/>
<accession>A0ABW0ACD1</accession>
<dbReference type="Pfam" id="PF00872">
    <property type="entry name" value="Transposase_mut"/>
    <property type="match status" value="1"/>
</dbReference>
<reference evidence="7" key="1">
    <citation type="journal article" date="2019" name="Int. J. Syst. Evol. Microbiol.">
        <title>The Global Catalogue of Microorganisms (GCM) 10K type strain sequencing project: providing services to taxonomists for standard genome sequencing and annotation.</title>
        <authorList>
            <consortium name="The Broad Institute Genomics Platform"/>
            <consortium name="The Broad Institute Genome Sequencing Center for Infectious Disease"/>
            <person name="Wu L."/>
            <person name="Ma J."/>
        </authorList>
    </citation>
    <scope>NUCLEOTIDE SEQUENCE [LARGE SCALE GENOMIC DNA]</scope>
    <source>
        <strain evidence="7">CGMCC 4.1641</strain>
    </source>
</reference>
<keyword evidence="7" id="KW-1185">Reference proteome</keyword>
<keyword evidence="4" id="KW-0238">DNA-binding</keyword>
<evidence type="ECO:0000256" key="3">
    <source>
        <dbReference type="ARBA" id="ARBA00022578"/>
    </source>
</evidence>
<evidence type="ECO:0000256" key="5">
    <source>
        <dbReference type="ARBA" id="ARBA00023172"/>
    </source>
</evidence>